<dbReference type="InterPro" id="IPR023214">
    <property type="entry name" value="HAD_sf"/>
</dbReference>
<evidence type="ECO:0000256" key="3">
    <source>
        <dbReference type="RuleBase" id="RU368077"/>
    </source>
</evidence>
<dbReference type="InterPro" id="IPR006439">
    <property type="entry name" value="HAD-SF_hydro_IA"/>
</dbReference>
<dbReference type="NCBIfam" id="TIGR01428">
    <property type="entry name" value="HAD_type_II"/>
    <property type="match status" value="1"/>
</dbReference>
<dbReference type="GO" id="GO:0018784">
    <property type="term" value="F:(S)-2-haloacid dehalogenase activity"/>
    <property type="evidence" value="ECO:0007669"/>
    <property type="project" value="UniProtKB-UniRule"/>
</dbReference>
<protein>
    <recommendedName>
        <fullName evidence="3">(S)-2-haloacid dehalogenase</fullName>
        <ecNumber evidence="3">3.8.1.2</ecNumber>
    </recommendedName>
    <alternativeName>
        <fullName evidence="3">2-haloalkanoic acid dehalogenase</fullName>
    </alternativeName>
    <alternativeName>
        <fullName evidence="3">Halocarboxylic acid halidohydrolase</fullName>
    </alternativeName>
    <alternativeName>
        <fullName evidence="3">L-2-haloacid dehalogenase</fullName>
    </alternativeName>
</protein>
<dbReference type="EC" id="3.8.1.2" evidence="3"/>
<dbReference type="PANTHER" id="PTHR43316:SF3">
    <property type="entry name" value="HALOACID DEHALOGENASE, TYPE II (AFU_ORTHOLOGUE AFUA_2G07750)-RELATED"/>
    <property type="match status" value="1"/>
</dbReference>
<evidence type="ECO:0000256" key="2">
    <source>
        <dbReference type="ARBA" id="ARBA00022801"/>
    </source>
</evidence>
<proteinExistence type="inferred from homology"/>
<evidence type="ECO:0000313" key="4">
    <source>
        <dbReference type="EMBL" id="PWR19419.1"/>
    </source>
</evidence>
<dbReference type="EMBL" id="QGLE01000011">
    <property type="protein sequence ID" value="PWR19419.1"/>
    <property type="molecule type" value="Genomic_DNA"/>
</dbReference>
<evidence type="ECO:0000256" key="1">
    <source>
        <dbReference type="ARBA" id="ARBA00008106"/>
    </source>
</evidence>
<dbReference type="SUPFAM" id="SSF56784">
    <property type="entry name" value="HAD-like"/>
    <property type="match status" value="1"/>
</dbReference>
<dbReference type="InterPro" id="IPR006311">
    <property type="entry name" value="TAT_signal"/>
</dbReference>
<reference evidence="4 5" key="1">
    <citation type="submission" date="2018-05" db="EMBL/GenBank/DDBJ databases">
        <title>Zavarzinia sp. HR-AS.</title>
        <authorList>
            <person name="Lee Y."/>
            <person name="Jeon C.O."/>
        </authorList>
    </citation>
    <scope>NUCLEOTIDE SEQUENCE [LARGE SCALE GENOMIC DNA]</scope>
    <source>
        <strain evidence="4 5">HR-AS</strain>
    </source>
</reference>
<evidence type="ECO:0000313" key="5">
    <source>
        <dbReference type="Proteomes" id="UP000245461"/>
    </source>
</evidence>
<name>A0A317DXL3_9PROT</name>
<dbReference type="Pfam" id="PF00702">
    <property type="entry name" value="Hydrolase"/>
    <property type="match status" value="1"/>
</dbReference>
<sequence length="257" mass="26724">MKPVTSHPLALDRRQMIGAGAAALLVAGRRPALAATRPKALAFDGFALFDLAPVFARAEAIFPGKGAALSAAWRGRIFEYTWLRVAAGRYEPFERCIAGALDFAVASLGLALSSGDRDSLLGGFATIAAFPDVAPALGTLRQAGLRLAVLANPSRAFLDRALANSGLHGLFDHVLSTDAAKTYKPDRAAYALGTEAFGLSAGNIGFVASAGWDAVGARWFGYRSYWLNRPGLPPEGLEAGAEVTVPGMPALAAAVLA</sequence>
<accession>A0A317DXL3</accession>
<dbReference type="Gene3D" id="3.40.50.1000">
    <property type="entry name" value="HAD superfamily/HAD-like"/>
    <property type="match status" value="1"/>
</dbReference>
<organism evidence="4 5">
    <name type="scientific">Zavarzinia aquatilis</name>
    <dbReference type="NCBI Taxonomy" id="2211142"/>
    <lineage>
        <taxon>Bacteria</taxon>
        <taxon>Pseudomonadati</taxon>
        <taxon>Pseudomonadota</taxon>
        <taxon>Alphaproteobacteria</taxon>
        <taxon>Rhodospirillales</taxon>
        <taxon>Zavarziniaceae</taxon>
        <taxon>Zavarzinia</taxon>
    </lineage>
</organism>
<comment type="function">
    <text evidence="3">Catalyzes the hydrolytic dehalogenation of small (S)-2-haloalkanoic acids to yield the corresponding (R)-2-hydroxyalkanoic acids.</text>
</comment>
<dbReference type="InterPro" id="IPR036412">
    <property type="entry name" value="HAD-like_sf"/>
</dbReference>
<keyword evidence="2 3" id="KW-0378">Hydrolase</keyword>
<dbReference type="OrthoDB" id="7989657at2"/>
<dbReference type="AlphaFoldDB" id="A0A317DXL3"/>
<dbReference type="CDD" id="cd02588">
    <property type="entry name" value="HAD_L2-DEX"/>
    <property type="match status" value="1"/>
</dbReference>
<dbReference type="PROSITE" id="PS51318">
    <property type="entry name" value="TAT"/>
    <property type="match status" value="1"/>
</dbReference>
<dbReference type="RefSeq" id="WP_109907301.1">
    <property type="nucleotide sequence ID" value="NZ_QGLE01000011.1"/>
</dbReference>
<keyword evidence="5" id="KW-1185">Reference proteome</keyword>
<dbReference type="PANTHER" id="PTHR43316">
    <property type="entry name" value="HYDROLASE, HALOACID DELAHOGENASE-RELATED"/>
    <property type="match status" value="1"/>
</dbReference>
<dbReference type="InterPro" id="IPR006328">
    <property type="entry name" value="2-HAD"/>
</dbReference>
<dbReference type="NCBIfam" id="TIGR01493">
    <property type="entry name" value="HAD-SF-IA-v2"/>
    <property type="match status" value="1"/>
</dbReference>
<dbReference type="InterPro" id="IPR051540">
    <property type="entry name" value="S-2-haloacid_dehalogenase"/>
</dbReference>
<dbReference type="Proteomes" id="UP000245461">
    <property type="component" value="Unassembled WGS sequence"/>
</dbReference>
<dbReference type="InterPro" id="IPR023198">
    <property type="entry name" value="PGP-like_dom2"/>
</dbReference>
<comment type="catalytic activity">
    <reaction evidence="3">
        <text>an (S)-2-haloacid + H2O = a (2R)-2-hydroxycarboxylate + a halide anion + H(+)</text>
        <dbReference type="Rhea" id="RHEA:11192"/>
        <dbReference type="ChEBI" id="CHEBI:15377"/>
        <dbReference type="ChEBI" id="CHEBI:15378"/>
        <dbReference type="ChEBI" id="CHEBI:16042"/>
        <dbReference type="ChEBI" id="CHEBI:58314"/>
        <dbReference type="ChEBI" id="CHEBI:137405"/>
        <dbReference type="EC" id="3.8.1.2"/>
    </reaction>
</comment>
<comment type="similarity">
    <text evidence="1 3">Belongs to the HAD-like hydrolase superfamily. S-2-haloalkanoic acid dehalogenase family.</text>
</comment>
<dbReference type="PRINTS" id="PR00413">
    <property type="entry name" value="HADHALOGNASE"/>
</dbReference>
<dbReference type="Gene3D" id="1.10.150.240">
    <property type="entry name" value="Putative phosphatase, domain 2"/>
    <property type="match status" value="1"/>
</dbReference>
<comment type="caution">
    <text evidence="4">The sequence shown here is derived from an EMBL/GenBank/DDBJ whole genome shotgun (WGS) entry which is preliminary data.</text>
</comment>
<gene>
    <name evidence="4" type="ORF">DKG74_16620</name>
</gene>